<dbReference type="Proteomes" id="UP000887565">
    <property type="component" value="Unplaced"/>
</dbReference>
<dbReference type="WBParaSite" id="nRc.2.0.1.t17413-RA">
    <property type="protein sequence ID" value="nRc.2.0.1.t17413-RA"/>
    <property type="gene ID" value="nRc.2.0.1.g17413"/>
</dbReference>
<accession>A0A915ITP8</accession>
<evidence type="ECO:0000256" key="1">
    <source>
        <dbReference type="PROSITE-ProRule" id="PRU00325"/>
    </source>
</evidence>
<dbReference type="PROSITE" id="PS50966">
    <property type="entry name" value="ZF_SWIM"/>
    <property type="match status" value="1"/>
</dbReference>
<reference evidence="4" key="1">
    <citation type="submission" date="2022-11" db="UniProtKB">
        <authorList>
            <consortium name="WormBaseParasite"/>
        </authorList>
    </citation>
    <scope>IDENTIFICATION</scope>
</reference>
<feature type="domain" description="SWIM-type" evidence="2">
    <location>
        <begin position="180"/>
        <end position="207"/>
    </location>
</feature>
<keyword evidence="1" id="KW-0479">Metal-binding</keyword>
<keyword evidence="1" id="KW-0863">Zinc-finger</keyword>
<keyword evidence="1" id="KW-0862">Zinc</keyword>
<dbReference type="AlphaFoldDB" id="A0A915ITP8"/>
<evidence type="ECO:0000313" key="4">
    <source>
        <dbReference type="WBParaSite" id="nRc.2.0.1.t17413-RA"/>
    </source>
</evidence>
<name>A0A915ITP8_ROMCU</name>
<evidence type="ECO:0000259" key="2">
    <source>
        <dbReference type="PROSITE" id="PS50966"/>
    </source>
</evidence>
<dbReference type="InterPro" id="IPR007527">
    <property type="entry name" value="Znf_SWIM"/>
</dbReference>
<organism evidence="3 4">
    <name type="scientific">Romanomermis culicivorax</name>
    <name type="common">Nematode worm</name>
    <dbReference type="NCBI Taxonomy" id="13658"/>
    <lineage>
        <taxon>Eukaryota</taxon>
        <taxon>Metazoa</taxon>
        <taxon>Ecdysozoa</taxon>
        <taxon>Nematoda</taxon>
        <taxon>Enoplea</taxon>
        <taxon>Dorylaimia</taxon>
        <taxon>Mermithida</taxon>
        <taxon>Mermithoidea</taxon>
        <taxon>Mermithidae</taxon>
        <taxon>Romanomermis</taxon>
    </lineage>
</organism>
<proteinExistence type="predicted"/>
<evidence type="ECO:0000313" key="3">
    <source>
        <dbReference type="Proteomes" id="UP000887565"/>
    </source>
</evidence>
<dbReference type="GO" id="GO:0008270">
    <property type="term" value="F:zinc ion binding"/>
    <property type="evidence" value="ECO:0007669"/>
    <property type="project" value="UniProtKB-KW"/>
</dbReference>
<keyword evidence="3" id="KW-1185">Reference proteome</keyword>
<sequence length="249" mass="28252">MRKDLAPDAKRMVAKCLRSEQSRNLLVPETQITTDQGGSVRRSGSVENTPKTRISITDHPRQIEIQKNSNFFIINLEMSGMLKNGAVYCKSVLPAMFYIAQIQFFARSFMRRKSNKQEMTPKRYISALANAEQLINKPSPFLKGGDVYLFLYSRKEDSIMTNTSQTFNKCLNVTENGNVYLVQFNPTSCSCGDKACAHLIAARMSCNLPVHLPIEFSMLKNSLNLALQNKLEEVALEWIDRAKYSPDHK</sequence>
<protein>
    <submittedName>
        <fullName evidence="4">SWIM-type domain-containing protein</fullName>
    </submittedName>
</protein>